<dbReference type="PRINTS" id="PR00337">
    <property type="entry name" value="LEUILEVALBP"/>
</dbReference>
<keyword evidence="4" id="KW-0029">Amino-acid transport</keyword>
<organism evidence="7 8">
    <name type="scientific">Pollutimonas bauzanensis</name>
    <dbReference type="NCBI Taxonomy" id="658167"/>
    <lineage>
        <taxon>Bacteria</taxon>
        <taxon>Pseudomonadati</taxon>
        <taxon>Pseudomonadota</taxon>
        <taxon>Betaproteobacteria</taxon>
        <taxon>Burkholderiales</taxon>
        <taxon>Alcaligenaceae</taxon>
        <taxon>Pollutimonas</taxon>
    </lineage>
</organism>
<comment type="similarity">
    <text evidence="1">Belongs to the leucine-binding protein family.</text>
</comment>
<reference evidence="7 8" key="1">
    <citation type="submission" date="2016-11" db="EMBL/GenBank/DDBJ databases">
        <authorList>
            <person name="Jaros S."/>
            <person name="Januszkiewicz K."/>
            <person name="Wedrychowicz H."/>
        </authorList>
    </citation>
    <scope>NUCLEOTIDE SEQUENCE [LARGE SCALE GENOMIC DNA]</scope>
    <source>
        <strain evidence="7 8">CGMCC 1.10190</strain>
    </source>
</reference>
<dbReference type="GO" id="GO:0006865">
    <property type="term" value="P:amino acid transport"/>
    <property type="evidence" value="ECO:0007669"/>
    <property type="project" value="UniProtKB-KW"/>
</dbReference>
<gene>
    <name evidence="7" type="ORF">SAMN04488135_102447</name>
</gene>
<dbReference type="Pfam" id="PF13458">
    <property type="entry name" value="Peripla_BP_6"/>
    <property type="match status" value="1"/>
</dbReference>
<dbReference type="InterPro" id="IPR028081">
    <property type="entry name" value="Leu-bd"/>
</dbReference>
<evidence type="ECO:0000313" key="7">
    <source>
        <dbReference type="EMBL" id="SHH20286.1"/>
    </source>
</evidence>
<dbReference type="PANTHER" id="PTHR30483:SF37">
    <property type="entry name" value="ABC TRANSPORTER SUBSTRATE-BINDING PROTEIN"/>
    <property type="match status" value="1"/>
</dbReference>
<evidence type="ECO:0000259" key="6">
    <source>
        <dbReference type="Pfam" id="PF13458"/>
    </source>
</evidence>
<dbReference type="Gene3D" id="3.40.50.2300">
    <property type="match status" value="2"/>
</dbReference>
<feature type="domain" description="Leucine-binding protein" evidence="6">
    <location>
        <begin position="36"/>
        <end position="394"/>
    </location>
</feature>
<evidence type="ECO:0000313" key="8">
    <source>
        <dbReference type="Proteomes" id="UP000184226"/>
    </source>
</evidence>
<dbReference type="AlphaFoldDB" id="A0A1M5R2G0"/>
<feature type="chain" id="PRO_5012386815" evidence="5">
    <location>
        <begin position="24"/>
        <end position="414"/>
    </location>
</feature>
<sequence length="414" mass="44015">MSSKRLSGLLGPLSAALAAAAMAAAPMAASAEPQAVKVAVIVPLSGPWARSGEVHLMGAKAAVEDINASGGIKALGGAKMELVVADAGDSIEKSKNAAQRLVAQEPDLIGGTGAFLSSFTLAITEVTERASLPWLTLSYADSLTSRGYKYVFQTSAPASVQSESMLPIITKLAQQVTGKPAKTVGIVMDNTASQVSFTKPMREGGLERAGLKLVTDEVFTPPLSDATSLVQKLRNTRPDFALMMPSTVPDAKLLLEKVREMGLGKGRIPLIASGGNMVVPELLKIVDKETLEGLIVAVANWPGKGSEALVEAFKKRTGEPWMTQDSLSTYGDIWIFKEALEKAGVADRKKVAEAMRSMDTDTGPSAYYPGERLRFDEKGRRVGAEVVLVQWQDGLPVPVYPPNLALGELKWPKR</sequence>
<dbReference type="STRING" id="658167.SAMN04488135_102447"/>
<dbReference type="InterPro" id="IPR051010">
    <property type="entry name" value="BCAA_transport"/>
</dbReference>
<evidence type="ECO:0000256" key="1">
    <source>
        <dbReference type="ARBA" id="ARBA00010062"/>
    </source>
</evidence>
<dbReference type="Proteomes" id="UP000184226">
    <property type="component" value="Unassembled WGS sequence"/>
</dbReference>
<name>A0A1M5R2G0_9BURK</name>
<dbReference type="CDD" id="cd06340">
    <property type="entry name" value="PBP1_ABC_ligand_binding-like"/>
    <property type="match status" value="1"/>
</dbReference>
<protein>
    <submittedName>
        <fullName evidence="7">Branched-chain amino acid transport system substrate-binding protein</fullName>
    </submittedName>
</protein>
<dbReference type="EMBL" id="FQXE01000002">
    <property type="protein sequence ID" value="SHH20286.1"/>
    <property type="molecule type" value="Genomic_DNA"/>
</dbReference>
<proteinExistence type="inferred from homology"/>
<evidence type="ECO:0000256" key="2">
    <source>
        <dbReference type="ARBA" id="ARBA00022448"/>
    </source>
</evidence>
<dbReference type="InterPro" id="IPR000709">
    <property type="entry name" value="Leu_Ile_Val-bd"/>
</dbReference>
<evidence type="ECO:0000256" key="4">
    <source>
        <dbReference type="ARBA" id="ARBA00022970"/>
    </source>
</evidence>
<keyword evidence="8" id="KW-1185">Reference proteome</keyword>
<dbReference type="InterPro" id="IPR028082">
    <property type="entry name" value="Peripla_BP_I"/>
</dbReference>
<keyword evidence="3 5" id="KW-0732">Signal</keyword>
<accession>A0A1M5R2G0</accession>
<dbReference type="SUPFAM" id="SSF53822">
    <property type="entry name" value="Periplasmic binding protein-like I"/>
    <property type="match status" value="1"/>
</dbReference>
<dbReference type="PANTHER" id="PTHR30483">
    <property type="entry name" value="LEUCINE-SPECIFIC-BINDING PROTEIN"/>
    <property type="match status" value="1"/>
</dbReference>
<dbReference type="RefSeq" id="WP_073102058.1">
    <property type="nucleotide sequence ID" value="NZ_FQXE01000002.1"/>
</dbReference>
<keyword evidence="2" id="KW-0813">Transport</keyword>
<evidence type="ECO:0000256" key="5">
    <source>
        <dbReference type="SAM" id="SignalP"/>
    </source>
</evidence>
<dbReference type="OrthoDB" id="9783240at2"/>
<evidence type="ECO:0000256" key="3">
    <source>
        <dbReference type="ARBA" id="ARBA00022729"/>
    </source>
</evidence>
<feature type="signal peptide" evidence="5">
    <location>
        <begin position="1"/>
        <end position="23"/>
    </location>
</feature>